<dbReference type="NCBIfam" id="NF005926">
    <property type="entry name" value="PRK07940.1"/>
    <property type="match status" value="1"/>
</dbReference>
<dbReference type="Pfam" id="PF13177">
    <property type="entry name" value="DNA_pol3_delta2"/>
    <property type="match status" value="1"/>
</dbReference>
<comment type="catalytic activity">
    <reaction evidence="7">
        <text>DNA(n) + a 2'-deoxyribonucleoside 5'-triphosphate = DNA(n+1) + diphosphate</text>
        <dbReference type="Rhea" id="RHEA:22508"/>
        <dbReference type="Rhea" id="RHEA-COMP:17339"/>
        <dbReference type="Rhea" id="RHEA-COMP:17340"/>
        <dbReference type="ChEBI" id="CHEBI:33019"/>
        <dbReference type="ChEBI" id="CHEBI:61560"/>
        <dbReference type="ChEBI" id="CHEBI:173112"/>
        <dbReference type="EC" id="2.7.7.7"/>
    </reaction>
</comment>
<dbReference type="AlphaFoldDB" id="A0A0S4QS22"/>
<name>A0A0S4QS22_9ACTN</name>
<dbReference type="NCBIfam" id="TIGR00678">
    <property type="entry name" value="holB"/>
    <property type="match status" value="1"/>
</dbReference>
<keyword evidence="6" id="KW-0239">DNA-directed DNA polymerase</keyword>
<accession>A0A0S4QS22</accession>
<evidence type="ECO:0000256" key="4">
    <source>
        <dbReference type="ARBA" id="ARBA00022695"/>
    </source>
</evidence>
<evidence type="ECO:0000256" key="1">
    <source>
        <dbReference type="ARBA" id="ARBA00012417"/>
    </source>
</evidence>
<dbReference type="GO" id="GO:0003887">
    <property type="term" value="F:DNA-directed DNA polymerase activity"/>
    <property type="evidence" value="ECO:0007669"/>
    <property type="project" value="UniProtKB-KW"/>
</dbReference>
<dbReference type="Gene3D" id="3.40.50.300">
    <property type="entry name" value="P-loop containing nucleotide triphosphate hydrolases"/>
    <property type="match status" value="1"/>
</dbReference>
<evidence type="ECO:0000313" key="10">
    <source>
        <dbReference type="EMBL" id="CUU58401.1"/>
    </source>
</evidence>
<keyword evidence="3" id="KW-0808">Transferase</keyword>
<evidence type="ECO:0000256" key="5">
    <source>
        <dbReference type="ARBA" id="ARBA00022705"/>
    </source>
</evidence>
<feature type="compositionally biased region" description="Gly residues" evidence="8">
    <location>
        <begin position="297"/>
        <end position="307"/>
    </location>
</feature>
<dbReference type="SUPFAM" id="SSF52540">
    <property type="entry name" value="P-loop containing nucleoside triphosphate hydrolases"/>
    <property type="match status" value="1"/>
</dbReference>
<dbReference type="Proteomes" id="UP000198802">
    <property type="component" value="Unassembled WGS sequence"/>
</dbReference>
<dbReference type="GO" id="GO:0008408">
    <property type="term" value="F:3'-5' exonuclease activity"/>
    <property type="evidence" value="ECO:0007669"/>
    <property type="project" value="InterPro"/>
</dbReference>
<keyword evidence="11" id="KW-1185">Reference proteome</keyword>
<gene>
    <name evidence="10" type="ORF">Ga0074812_11934</name>
</gene>
<protein>
    <recommendedName>
        <fullName evidence="2">DNA polymerase III subunit delta'</fullName>
        <ecNumber evidence="1">2.7.7.7</ecNumber>
    </recommendedName>
</protein>
<keyword evidence="4" id="KW-0548">Nucleotidyltransferase</keyword>
<dbReference type="InterPro" id="IPR004622">
    <property type="entry name" value="DNA_pol_HolB"/>
</dbReference>
<evidence type="ECO:0000256" key="6">
    <source>
        <dbReference type="ARBA" id="ARBA00022932"/>
    </source>
</evidence>
<dbReference type="GO" id="GO:0003677">
    <property type="term" value="F:DNA binding"/>
    <property type="evidence" value="ECO:0007669"/>
    <property type="project" value="InterPro"/>
</dbReference>
<proteinExistence type="predicted"/>
<feature type="domain" description="DNA polymerase III delta subunit C-terminal" evidence="9">
    <location>
        <begin position="348"/>
        <end position="420"/>
    </location>
</feature>
<evidence type="ECO:0000259" key="9">
    <source>
        <dbReference type="Pfam" id="PF09115"/>
    </source>
</evidence>
<evidence type="ECO:0000313" key="11">
    <source>
        <dbReference type="Proteomes" id="UP000198802"/>
    </source>
</evidence>
<reference evidence="11" key="1">
    <citation type="submission" date="2015-11" db="EMBL/GenBank/DDBJ databases">
        <authorList>
            <person name="Varghese N."/>
        </authorList>
    </citation>
    <scope>NUCLEOTIDE SEQUENCE [LARGE SCALE GENOMIC DNA]</scope>
    <source>
        <strain evidence="11">DSM 45899</strain>
    </source>
</reference>
<evidence type="ECO:0000256" key="2">
    <source>
        <dbReference type="ARBA" id="ARBA00014363"/>
    </source>
</evidence>
<sequence>MADNGSVTVWDALVGQDAVVSTLTAAAEAAALVATAGPLAAARAGMTHSWLFTGPAGSGLAEAARAFAAGLLCESTPPGCGQCPACHTVLSDTAADLRTVRPEGLSIGVRDVRALIRDAASAPSAGSWRILLIDDADRFTDSAANALLKALEEPAERAVFLLCAPSVDDVLPTIRSRCRSVALRLPTVEDVVAVLVREGADEELARVAAQASQGHVGQARRLAADPQARARREAVLRLPSRLRRTGDCLAAAADLVEAATADAQAAGADRDEAETEALKTALGVGATSAGTRSASARGGGRAGGGAGAKPRSIQVRGAAGALKELERAQKSRGRRTVLDSLDRALVDLAGLYRDVLVSQLRAEVALVHPDHAEATAQLASAATPEQTLRRWEAVLATRQALADNPGLVPQLATESLALALRDA</sequence>
<dbReference type="EC" id="2.7.7.7" evidence="1"/>
<dbReference type="InterPro" id="IPR027417">
    <property type="entry name" value="P-loop_NTPase"/>
</dbReference>
<dbReference type="PANTHER" id="PTHR11669">
    <property type="entry name" value="REPLICATION FACTOR C / DNA POLYMERASE III GAMMA-TAU SUBUNIT"/>
    <property type="match status" value="1"/>
</dbReference>
<dbReference type="InterPro" id="IPR050238">
    <property type="entry name" value="DNA_Rep/Repair_Clamp_Loader"/>
</dbReference>
<dbReference type="InterPro" id="IPR015199">
    <property type="entry name" value="DNA_pol_III_delta_C"/>
</dbReference>
<dbReference type="RefSeq" id="WP_091281477.1">
    <property type="nucleotide sequence ID" value="NZ_FAOZ01000019.1"/>
</dbReference>
<dbReference type="Pfam" id="PF09115">
    <property type="entry name" value="DNApol3-delta_C"/>
    <property type="match status" value="1"/>
</dbReference>
<dbReference type="GO" id="GO:0006261">
    <property type="term" value="P:DNA-templated DNA replication"/>
    <property type="evidence" value="ECO:0007669"/>
    <property type="project" value="TreeGrafter"/>
</dbReference>
<dbReference type="PANTHER" id="PTHR11669:SF8">
    <property type="entry name" value="DNA POLYMERASE III SUBUNIT DELTA"/>
    <property type="match status" value="1"/>
</dbReference>
<feature type="region of interest" description="Disordered" evidence="8">
    <location>
        <begin position="281"/>
        <end position="313"/>
    </location>
</feature>
<dbReference type="EMBL" id="FAOZ01000019">
    <property type="protein sequence ID" value="CUU58401.1"/>
    <property type="molecule type" value="Genomic_DNA"/>
</dbReference>
<feature type="compositionally biased region" description="Low complexity" evidence="8">
    <location>
        <begin position="285"/>
        <end position="296"/>
    </location>
</feature>
<evidence type="ECO:0000256" key="8">
    <source>
        <dbReference type="SAM" id="MobiDB-lite"/>
    </source>
</evidence>
<keyword evidence="5" id="KW-0235">DNA replication</keyword>
<organism evidence="10 11">
    <name type="scientific">Parafrankia irregularis</name>
    <dbReference type="NCBI Taxonomy" id="795642"/>
    <lineage>
        <taxon>Bacteria</taxon>
        <taxon>Bacillati</taxon>
        <taxon>Actinomycetota</taxon>
        <taxon>Actinomycetes</taxon>
        <taxon>Frankiales</taxon>
        <taxon>Frankiaceae</taxon>
        <taxon>Parafrankia</taxon>
    </lineage>
</organism>
<evidence type="ECO:0000256" key="7">
    <source>
        <dbReference type="ARBA" id="ARBA00049244"/>
    </source>
</evidence>
<evidence type="ECO:0000256" key="3">
    <source>
        <dbReference type="ARBA" id="ARBA00022679"/>
    </source>
</evidence>
<dbReference type="GO" id="GO:0009360">
    <property type="term" value="C:DNA polymerase III complex"/>
    <property type="evidence" value="ECO:0007669"/>
    <property type="project" value="InterPro"/>
</dbReference>